<dbReference type="AlphaFoldDB" id="A0A0A8Z135"/>
<accession>A0A0A8Z135</accession>
<reference evidence="1" key="2">
    <citation type="journal article" date="2015" name="Data Brief">
        <title>Shoot transcriptome of the giant reed, Arundo donax.</title>
        <authorList>
            <person name="Barrero R.A."/>
            <person name="Guerrero F.D."/>
            <person name="Moolhuijzen P."/>
            <person name="Goolsby J.A."/>
            <person name="Tidwell J."/>
            <person name="Bellgard S.E."/>
            <person name="Bellgard M.I."/>
        </authorList>
    </citation>
    <scope>NUCLEOTIDE SEQUENCE</scope>
    <source>
        <tissue evidence="1">Shoot tissue taken approximately 20 cm above the soil surface</tissue>
    </source>
</reference>
<sequence>MRTSRFEVCFEKKQPTLIPQFKLCCLKLMVFCRRGCNTFLSHCFFVPDYIF</sequence>
<proteinExistence type="predicted"/>
<protein>
    <submittedName>
        <fullName evidence="1">Uncharacterized protein</fullName>
    </submittedName>
</protein>
<dbReference type="EMBL" id="GBRH01269338">
    <property type="protein sequence ID" value="JAD28557.1"/>
    <property type="molecule type" value="Transcribed_RNA"/>
</dbReference>
<organism evidence="1">
    <name type="scientific">Arundo donax</name>
    <name type="common">Giant reed</name>
    <name type="synonym">Donax arundinaceus</name>
    <dbReference type="NCBI Taxonomy" id="35708"/>
    <lineage>
        <taxon>Eukaryota</taxon>
        <taxon>Viridiplantae</taxon>
        <taxon>Streptophyta</taxon>
        <taxon>Embryophyta</taxon>
        <taxon>Tracheophyta</taxon>
        <taxon>Spermatophyta</taxon>
        <taxon>Magnoliopsida</taxon>
        <taxon>Liliopsida</taxon>
        <taxon>Poales</taxon>
        <taxon>Poaceae</taxon>
        <taxon>PACMAD clade</taxon>
        <taxon>Arundinoideae</taxon>
        <taxon>Arundineae</taxon>
        <taxon>Arundo</taxon>
    </lineage>
</organism>
<evidence type="ECO:0000313" key="1">
    <source>
        <dbReference type="EMBL" id="JAD28557.1"/>
    </source>
</evidence>
<reference evidence="1" key="1">
    <citation type="submission" date="2014-09" db="EMBL/GenBank/DDBJ databases">
        <authorList>
            <person name="Magalhaes I.L.F."/>
            <person name="Oliveira U."/>
            <person name="Santos F.R."/>
            <person name="Vidigal T.H.D.A."/>
            <person name="Brescovit A.D."/>
            <person name="Santos A.J."/>
        </authorList>
    </citation>
    <scope>NUCLEOTIDE SEQUENCE</scope>
    <source>
        <tissue evidence="1">Shoot tissue taken approximately 20 cm above the soil surface</tissue>
    </source>
</reference>
<name>A0A0A8Z135_ARUDO</name>